<keyword evidence="2" id="KW-1185">Reference proteome</keyword>
<protein>
    <submittedName>
        <fullName evidence="1">Uncharacterized protein</fullName>
    </submittedName>
</protein>
<dbReference type="EMBL" id="BPLR01001826">
    <property type="protein sequence ID" value="GIX66874.1"/>
    <property type="molecule type" value="Genomic_DNA"/>
</dbReference>
<accession>A0AAV4M4B8</accession>
<sequence length="171" mass="18709">MAAKFASGVPLPWLRDGERGVCGRSAKATTDAAASLSISLLGGWREVLTDCWGDEESVCDPLAALLISLLHQFKISPSRFPPFRMTPAFIYLGRDEILAGWGMERKSRGVGTSWLLFVGRPEWRQSFASGVSLPRLWNGEERGVAGVPKPQQMLQLLYQSPCTEEGERGAG</sequence>
<comment type="caution">
    <text evidence="1">The sequence shown here is derived from an EMBL/GenBank/DDBJ whole genome shotgun (WGS) entry which is preliminary data.</text>
</comment>
<dbReference type="Proteomes" id="UP001054945">
    <property type="component" value="Unassembled WGS sequence"/>
</dbReference>
<reference evidence="1 2" key="1">
    <citation type="submission" date="2021-06" db="EMBL/GenBank/DDBJ databases">
        <title>Caerostris extrusa draft genome.</title>
        <authorList>
            <person name="Kono N."/>
            <person name="Arakawa K."/>
        </authorList>
    </citation>
    <scope>NUCLEOTIDE SEQUENCE [LARGE SCALE GENOMIC DNA]</scope>
</reference>
<name>A0AAV4M4B8_CAEEX</name>
<dbReference type="AlphaFoldDB" id="A0AAV4M4B8"/>
<proteinExistence type="predicted"/>
<evidence type="ECO:0000313" key="2">
    <source>
        <dbReference type="Proteomes" id="UP001054945"/>
    </source>
</evidence>
<organism evidence="1 2">
    <name type="scientific">Caerostris extrusa</name>
    <name type="common">Bark spider</name>
    <name type="synonym">Caerostris bankana</name>
    <dbReference type="NCBI Taxonomy" id="172846"/>
    <lineage>
        <taxon>Eukaryota</taxon>
        <taxon>Metazoa</taxon>
        <taxon>Ecdysozoa</taxon>
        <taxon>Arthropoda</taxon>
        <taxon>Chelicerata</taxon>
        <taxon>Arachnida</taxon>
        <taxon>Araneae</taxon>
        <taxon>Araneomorphae</taxon>
        <taxon>Entelegynae</taxon>
        <taxon>Araneoidea</taxon>
        <taxon>Araneidae</taxon>
        <taxon>Caerostris</taxon>
    </lineage>
</organism>
<evidence type="ECO:0000313" key="1">
    <source>
        <dbReference type="EMBL" id="GIX66874.1"/>
    </source>
</evidence>
<gene>
    <name evidence="1" type="ORF">CEXT_80921</name>
</gene>